<keyword evidence="1" id="KW-0732">Signal</keyword>
<organism evidence="5 6">
    <name type="scientific">Escherichia coli</name>
    <dbReference type="NCBI Taxonomy" id="562"/>
    <lineage>
        <taxon>Bacteria</taxon>
        <taxon>Pseudomonadati</taxon>
        <taxon>Pseudomonadota</taxon>
        <taxon>Gammaproteobacteria</taxon>
        <taxon>Enterobacterales</taxon>
        <taxon>Enterobacteriaceae</taxon>
        <taxon>Escherichia</taxon>
    </lineage>
</organism>
<dbReference type="InterPro" id="IPR013517">
    <property type="entry name" value="FG-GAP"/>
</dbReference>
<feature type="domain" description="Bacterial Ig-like" evidence="3">
    <location>
        <begin position="2390"/>
        <end position="2459"/>
    </location>
</feature>
<dbReference type="InterPro" id="IPR044016">
    <property type="entry name" value="Big_13"/>
</dbReference>
<dbReference type="NCBIfam" id="NF012196">
    <property type="entry name" value="Ig_like_ice"/>
    <property type="match status" value="38"/>
</dbReference>
<feature type="domain" description="Bacterial Ig-like" evidence="3">
    <location>
        <begin position="5361"/>
        <end position="5459"/>
    </location>
</feature>
<feature type="domain" description="Bacterial Ig-like" evidence="3">
    <location>
        <begin position="4581"/>
        <end position="4661"/>
    </location>
</feature>
<dbReference type="NCBIfam" id="NF033677">
    <property type="entry name" value="biofilm_BapA_N"/>
    <property type="match status" value="1"/>
</dbReference>
<gene>
    <name evidence="5" type="ORF">GTP92_02985</name>
</gene>
<proteinExistence type="predicted"/>
<feature type="domain" description="Bacterial Ig-like" evidence="3">
    <location>
        <begin position="1101"/>
        <end position="1167"/>
    </location>
</feature>
<dbReference type="InterPro" id="IPR048051">
    <property type="entry name" value="BapA-like_prefix-like"/>
</dbReference>
<dbReference type="SUPFAM" id="SSF69318">
    <property type="entry name" value="Integrin alpha N-terminal domain"/>
    <property type="match status" value="1"/>
</dbReference>
<feature type="domain" description="Bacterial Ig-like" evidence="3">
    <location>
        <begin position="3986"/>
        <end position="4062"/>
    </location>
</feature>
<comment type="caution">
    <text evidence="5">The sequence shown here is derived from an EMBL/GenBank/DDBJ whole genome shotgun (WGS) entry which is preliminary data.</text>
</comment>
<evidence type="ECO:0000259" key="4">
    <source>
        <dbReference type="Pfam" id="PF22783"/>
    </source>
</evidence>
<feature type="domain" description="Biofilm-associated protein BapA-like prefix-like" evidence="4">
    <location>
        <begin position="5"/>
        <end position="132"/>
    </location>
</feature>
<evidence type="ECO:0000256" key="1">
    <source>
        <dbReference type="ARBA" id="ARBA00022729"/>
    </source>
</evidence>
<dbReference type="EMBL" id="AAXDPX010000002">
    <property type="protein sequence ID" value="EGO6677300.1"/>
    <property type="molecule type" value="Genomic_DNA"/>
</dbReference>
<dbReference type="Pfam" id="PF22783">
    <property type="entry name" value="BapA_N"/>
    <property type="match status" value="1"/>
</dbReference>
<feature type="domain" description="Bacterial Ig-like" evidence="3">
    <location>
        <begin position="5875"/>
        <end position="5969"/>
    </location>
</feature>
<dbReference type="Pfam" id="PF13517">
    <property type="entry name" value="FG-GAP_3"/>
    <property type="match status" value="3"/>
</dbReference>
<feature type="domain" description="Bacterial Ig-like" evidence="3">
    <location>
        <begin position="5585"/>
        <end position="5651"/>
    </location>
</feature>
<feature type="domain" description="Bacterial Ig-like" evidence="3">
    <location>
        <begin position="5769"/>
        <end position="5862"/>
    </location>
</feature>
<feature type="domain" description="Bacterial Ig-like" evidence="3">
    <location>
        <begin position="980"/>
        <end position="1061"/>
    </location>
</feature>
<feature type="domain" description="Bacterial Ig-like" evidence="3">
    <location>
        <begin position="4197"/>
        <end position="4261"/>
    </location>
</feature>
<dbReference type="InterPro" id="IPR019960">
    <property type="entry name" value="T1SS_VCA0849"/>
</dbReference>
<feature type="domain" description="Bacterial Ig-like" evidence="3">
    <location>
        <begin position="398"/>
        <end position="470"/>
    </location>
</feature>
<dbReference type="InterPro" id="IPR049826">
    <property type="entry name" value="Ig-like_ice"/>
</dbReference>
<dbReference type="Pfam" id="PF17936">
    <property type="entry name" value="Big_6"/>
    <property type="match status" value="1"/>
</dbReference>
<feature type="domain" description="Bacterial Ig-like" evidence="3">
    <location>
        <begin position="6194"/>
        <end position="6287"/>
    </location>
</feature>
<feature type="domain" description="Bacterial Ig-like" evidence="3">
    <location>
        <begin position="6303"/>
        <end position="6394"/>
    </location>
</feature>
<feature type="domain" description="Bacterial Ig-like" evidence="3">
    <location>
        <begin position="5172"/>
        <end position="5259"/>
    </location>
</feature>
<evidence type="ECO:0000313" key="5">
    <source>
        <dbReference type="EMBL" id="EGO6677300.1"/>
    </source>
</evidence>
<dbReference type="Pfam" id="PF19077">
    <property type="entry name" value="Big_13"/>
    <property type="match status" value="20"/>
</dbReference>
<dbReference type="SUPFAM" id="SSF51120">
    <property type="entry name" value="beta-Roll"/>
    <property type="match status" value="1"/>
</dbReference>
<dbReference type="NCBIfam" id="TIGR03661">
    <property type="entry name" value="T1SS_VCA0849"/>
    <property type="match status" value="1"/>
</dbReference>
<evidence type="ECO:0000259" key="3">
    <source>
        <dbReference type="Pfam" id="PF19077"/>
    </source>
</evidence>
<dbReference type="InterPro" id="IPR028994">
    <property type="entry name" value="Integrin_alpha_N"/>
</dbReference>
<dbReference type="InterPro" id="IPR011049">
    <property type="entry name" value="Serralysin-like_metalloprot_C"/>
</dbReference>
<sequence>MSLIIDVISRKTSVKQTLINPGDVTVVIYEPSVVQVHAQASAVVRYVRDGNDLLIYMQDGTVIRCNGYFLQAANTSEQSQLVFADGQQLTHVTFADTATGGLAPVELTAQTTAIESIAPFLDTVAQTSAFPWGWLAGAAVGGGALGALLASGGDGDSKTEVINNPTPPAEPGNATPSFLVTDNQGDQRGILATNDITDDTTPTFSGSGQAGATIQIKDSNGNTIASTQVDNNGQWSVSLPTQSAGEHTWSVVQIVGSTITDAGSITLTIDNSQASVQVATTAGDNIINASEQAAGFTLSGTSSHLAQGTELTVTLNGKTYTTSVGANGAWSVQVPTADAQTLGEGNQAVLVSGKDATGNTVTGAQLLTVDTQPPTLAINTIAQDNIVSASEHNASLVVSGTSNAEAGQTVTLTVNGKSHTATVGSDGTWQVTLPAAEVQALADGDYAINASVSDRAGNTTSNSVNFTVDTGAPVVSVNTVAGDDILNTAEQIVAQIISGRVSGASPGDTVTVKLGATVLSGVVQADGSWNVALDPAVTRTLARGPNDIIVTVTDAAGNTGTATHNITLAGVAPQVAIDAISGDNVLNELESQQPLTLSGTSNLPDGGTVSVTLNNVTYSAQVSGGVWSLSVPVSDVVNLANTNYTVTASATDVTGNTGTAQSNLLVDTVLPQVIINTFAGDNIVNNAEAGADQTLSGVVVGAAQGDTVTIELGGNTYTATVDSNLTWSVNVQAADLQALGDGALTINASVTTVHGNTGSSALYITISAGLPGLRIDTIAGDDVINAVEQQQNLIITGSSTNLPAGRVVTVLLGGNTYQGVTDSNGNWQVGVPAADLQALTPGTIVVNASATDPAGNPVTIDRNVEVNPGAVLITINTVSGDDIINAAEKGAPLTLTGTTQLVETGQTVVVKFAGQTFTTTVQADGGWSLTVPASAVSSLADGAAEITATVTNISGNTGDTSRTITVDSQAPALSIDSLTADNIINAAESGQDLQITGTTDAQPGQTVTVTLNGQTYQGVVQSDGTWSVTVPAANVGALADGNATVTASVNDIAGNPTSVSRVALVDATPPVVTINPVATDNVINTPEHTQAQIISGTVTGAQAGDIVTVTLNDVDYTTVVDASGNWSLGVPASVVSGLVDGSYPVIVSVTDRAGNSGSQSLTVTVNTAAPLIGINSIAGDDVINASEKGADLQITGTSDQPVNTTITVTLNGQNYTTTTDASGNWSVTVPASAVTALGQANYTVTAAVTSNIGNSNTASHNVLVDSALPGVTINPVATDDIINAAEAGAAQTISGQVTGAAVGDTVTVTLGGNTYTATVQANLSWSVSVPAADIQALGNGDLTVSASVTNQNGNTGSGTRDITIDANLLGLRVDTVAGDDVVNIIEHGQALVVSGSSSGLAEGTPLTVTINNVEYTTAVQADGSWSVGVTAAQVSAWPAGTVSIAVSGESSAGNPISITHPVTVDLTPAAITINTIATDDVINAAEKGADLTLSGTTTNVEPGQTVTVNFGGKNYTASVASDGSWTATVPAADLAALPEGSASAQASVSNINGNSASAVHNYSVDSSAPTIIINTVASDNIVNASEADTGVTVSGSTTAEAGQIVTVTLNSPTVQTYQATVQADGSWSITIPAADLEALTDGSHTLTATVNDKAGNPASTTHNLAVDLTVPVLTINTIAGDDIINAAEHGQALVISGSSTGGEAGDIVSVTLNNKTYTTTLDASGNWSVGVPAADVTALGSGPQTVTATVTDVAGNSDNETHTVTVNLTAPTIGINPIASDDVINATEKGADLQISGTSNQPAGTTITVTLNGQNYSATTDAAGNWSTTVPASAVGALGEASYTVTANVTDSTGNSNSASHNVQVNTALPGVTINPVATDDIINAAESGVAQTISGQVTGAAAGDTVTVTLGGKTYTATVQGNFSWSVDVPAADIQAIGNGDLTVNASVTNGVGNTGSGARDIVIDANLPGLRVDTVAGDDVVNSIEHGQALVITGSSSGLAAGAALTVVINNVTYGATVLADGTWSVGVPAADVGNWPAGTVDITVSGASSAGNPVTITHPVTVDLAAVAISINTVSGDDVINAAEKGADLSLSGSTSGVEAGQTVTVTFGGKTYIATVAGDGSWTTTVPAADLSALRDGEATVQASVSNINGNTASATHAYSVDATAPTLAINTIATDDILNAAEAGNPLTISGTSTAEAGQTVTVTLNGVAYIGTVQAGGSWSVSVPTTDLSNLTASPYTVSASVSDKAGNPATATHGLAVDLTVPVLTINTVSGDDIINATEHGQALVISGSSTGGEAGDVITITLNSKTYTTTLDASGNWSVGVPAADVTALGSGPQTITAAITDTAGNSDDASRTLTVNLTAPTIGINTIASDDVINATEKGADLQITGTSNQPAGTTITVTLNGQNYTATTDSSGNWSATVPASAASALGEANYTVTASVTDTAGNSNSASHNVLVNSALPGVTINAVATDDIINAAEAGSAQTISGQVTGAAAGDTVTVTLGGNTYTATVQANLSWSVSVPAADIQALGNGDLTVNASVTNVVGNSGSGSRDITIDANLPGLRVDTVAGDDVINSIEHNQALVITGSSTGLTAGTALTVVINNVTYAATVLADGTWNLGVPAADVSNWPAGTVDITVSGTNSAGTTSTITHPVTVDLAAVAITINTLSGDDVINAVEKGETLVVSGSTSGIEAGQTVTVTFSGKNYTTTVEANGSWTVNVPPADLAALPDGAGNVQASVSNINGNSAQADRAYSVDATAPLVTINTIASDDILNVSEAGAGITISGTTTAQAGQTLTVTLNNNTYQTTVQADGTWSVNVPATDLSGLTASSYTVTATVSDKAGNPASADHALAVDVTAPDLTINTVAGDDIINAIEHGQALVVSGTSTGAAAGDVVTVTLNGKNYTTTLDASGNWSVGIPAADVTALATGSQTITASLSDRAGNSDSTTHDVTVDLSGPTLTINTVSGDDIINNAEKTQDLIISGVSSGLAAGTTVTVMLNGLAYSATTDGSGNWSVTVPASAVGALGEAVYSISASATDSAGNSGSTTHTVNVESLLPGVIINTVAGDDIINAAEIAVNQTLSGQVTGTAAAGDSVTVTLGGNQYIATVQPDLSWSVSVPAADLQALGNGELTISASVTNSANNTGTATHDIVIDANLPGLRVDTVAGDDVINSIEHTQALVVTGSSSGLAAGAALTVVINNVTYGATVLADGTWSVGVPAADVADWPAGTVNIAVSGTNTAGTTTSITHPVTVNLAAVAITINTLSTDDVINAAEKGTDLQLSGTTSGVEAGQTITVIFGGKSYTTTVAADNTWGLTIPAADLATLPDGAANVQASVSNVAGNNAQATHVYSVDATAPSVTINTIASNDILNAAEAGSALTISGTSTAEAGQTVTVTLNGINYSGNVQADGSWSVSVPTGDLANLTASSYTVNASVSDKAGNPASATHNLTVDLAAPVVTINTVAGDDVINATEHAQAQIISGSATGATTGNTVSVTIGTTTYTTVLDANGNWSIGVPASVISALAQGDVTITATVTDSAGNSGTASHTVSVALGAPILAINTIAVDDIINAMEKGADLSISGTSNQPAGTQVTVTLNGQNYTTTADASGNWSVTVPASAVGTLGEATYTVTAAATDVDGNSGSASHNVQVNTALPGVTINVVATDDIINAAEAGATQTISGQVTRAAAGDTVTVTLGGATYTATVQADLSWSVDVPASALQALGNGELTISASVTNSVGNTGNGTREITIDANLPGLRVDTVAGDDVVNIIEHGQALVITGSSSGLAMGSNVTLTINGQTYVAAVLADGTWSVGVPAVDVSAWPAGAVTITASGSTTAGNPVSVTHPVTVDLSAVAVSINAITADDVINAAEKGAALTLSGSTSGVEAGQTVTVTFGGKTYTASVAANGSWSTTVPAADMAALRDGDASAQASVSNVNGNTTTTTHAYSVDASAPTVTINAIAGDDILNAAEAGTALTITGSSTAEAGQTVTVTLNGANYTGTVQTDGSWSVSVPPSALSALTASNYTVSAAVSDKAGNPASANHNLTVDTSVPVVTINTVAGDDVINATEHAQAQIISGSATGAATGNTVTVTIGTNTFTTVLDASGNWSVGVPASVVSALANGTVTINASVTDAAGNSGSATHQVTVNTGLPTITFNAISSDNVLNADEKGQPLTISGSSTGLATGAQVTVTLNGHNYSATTDAAGNWTLTVPVSDLAALGQANYTVSASATSAAGNTASSQANLLVDSGLPGVTINTVADDDIINAAEAGADQTISGGVTRAAAGDTVTVTLGGNTYTTTVHGNLSWNVTVPAADLQALGNGDLIITASVTNANGNTGSGTRDITIDANLPGLRVDTVAGDDIVNSIEHGQALVITGGSSGLNAGAVLTVTINSVAYSASVQADGSWSVGIPAASVSAWPAGPLTVEVTGQSSAGNPVSVSHPFTVDLTAVAISINTVASDDVINAAEKGTDLTLSGSTSGIESGQTVTVTFGGKTYTASVAANGSWSVNVPAADLASLPDGAANVQASVSSASGNSASATHAYSVDASAPTLTINTIASDDILNATEAGNPLTISGTSTAETGQTVTVTLNGATYTGNVQEDGSWSVSVPTSALGALTASNYTVSATVNDKAGNPGSASHNLAVDTTAPVLTINTVAGDDIINDAEHAQALVISGTSTGGEAGDVVSVVLNGKTYTTTLDASGNWSVGVPAADVAALSSGAQTITASVSERAGNSDDASRTVTVNLTAPAISINTIAGDDVINATEKGSDLALSGTSDQPAGTAITVTLNGQNYSATTDASGNWSVTVPASAVSALGEATYSVTASVTNAQGNSSTASHNVQVITALPGVTLNPVATDDIINASEAGSAQTISGQVTGAVAGSTVTVELGGKTYTATVQADLSWNVSVPAADWQALGNGELTVNASVTNAVGNTGSGMRDITIDASLPGLRVDTVAGDDVVNIIEHAQAQVITGSSSGFTAGTALTVVINNQTYAATVLANGTWSVGVPAADVSNWPAGTLNITVSGANSAGTQTSITHPVSVDLTTVAISINAITPDDVINAAEKGAALTLSGSTSGVEAGQTVTITFGGKTYTTTVAANGSWSTTVPTADLAALRDGDASAQVRVTNVNGNSATTTHEYSVDSAAPTVTINTIASDNIINASEAAAGVTVSGTSTAETGQTLTVTLNGTNYQTTVQADGSWSLTLPASDLTALANNGYTLTATVSDLAGNPGSASKGVTVDTTAPVISFNTVAGDDVINNVEHTQAQIISGTATGAVAGDRLVVTIAGQQYVTSTDASGNWSVGVPASVISGLADGTVTISATITDSAGNSSTQTHNVQVNTAVVSLSVSTISGDNIINAAEAGSALTLSGTGTNFAAGTVVTVLLNGKGYSATIQNNGSWSVNVPAADVAALADGTSYTVSASAQDSAGNSATASRSVAVDLTAPVININTVSTDDRLNAAEQQQPLTLNGSTSAEVGQTVTVTFGGKTYTATVAANGTWALNVPAADLAALGQGAQTITASVNDRAGNPGQTTHALTVDTVAPTVTIATVAGDDIINNAEQLAGQTINGTTTAEVGQTVTVTFNGQTWTATVGSGGSWSVFIPAQQFAGLSDGSYTISATVSDQAGNPGSASRGVTLNGGVPTVTINTFAGDDVVNAAEHGASLVISGTTTAPVGQTLTLTLNGKTYTTTVQTGGSWSYTLGSADVTALADGNAYVINASVSNAIGNIGSSNHTITVDLSAPAMGINIDSLQADTGLSASDFITSVSPVVVNGSLTAALASNETAQISIDGGVTWTTLTVTGTTWRYNDSRTLTDGNYLYQVRVIDAAGNVGATDSQNVVIDTTAPDPAVKTIAISAITTDTGLITNDFVTSDTTLAVSGTLGAALSAGEFAQISIDGGTTWQNLAVNGLTWTYLDGRTLTDGNYNYQVRVIDTAGNIGATASQIVTVDTTAPLASKTIVIAGISDDTGLSSSDFVTRDTTLTVRGTLGAALAADERAQISLDGGVTWTTLTVIGTSWSYADSRTLTDGTWNYTVRVVDLAGNVGQTATQNVVVDTISPEAAKSITITGISDDTGASSSDFITSDTTLTVRGVLGAALGANEFAQISTDNGATWVNVTVAADGLNWTYVDGRTLTNGTTTWQVRVVDLAGNVGATGSQSAQIDTVNPVQVLTITSISTDTGSSATDFITSDTTLTLTGSLGAGLASGEVAQISLDGGATWTTLTTNGTQWTYTDSRTLTDGSYVYQVRVLDLAGNTGPVVSKTVVVDTINPTATPTIVSYTDDVGQRQGTFSNSQATDDTTPLLNGVLSAPLASGEVVYLYRNGLLLGAVTMVGALNWTYSDSGLVSGAYTYSARVVDLAGNITSSSDFVLTVDTSIPTTLAQITNQTTRDTTPIISGVITAALASGQYVEVVINGKTYTSQPGGAVVVDPAHNTWYVQLPDTDALAASATAYNVTAQVKSSAGNGNTANVSTGTVTVNAAIDYTPTWTTASKSTAWGLTYGLDTHGMWTVLANQQIMQSTDPLTWSKTALTLVQSGNNYATSSIADYNRNGTGDLFITRDDYGTGYINGFTNNGDGTFSSAIQVNVGTLTWYGSIVAFDKEGDGYLDFWIGDAGGPDSNTFLWNNAGTLTGNSTTANNGGSATVGGAVTGYLSLNEGSGVDLNNDGRIDLVQHTFNLNNNFTLSSLISQGNGTFVWGQNTINTFLSSPGSGGNSTSVSMTWADFDGDGDMDLFLPASQGRANYGSLLFNTNGVLGSPVAVGATATTYASQFSLAVDWDHDGLMDIARIAQTGQSYLYTNVSNASNWTQSALGSSQSGTTSGVAAMDYDWDGAVDVLVTKQSGSVFLIRNTNTVSYGTSLHLRITDPNGINVYYGNTVKLYNSAGVLVATQIINPQSGMGVNDTSALVNFYGLNAGETYNAVLIKSTGTTASNIDQTVNTTWGGLQATDATHAYDLSAEAGTASNNGKFVGTGYNDTFFATAGTDTYDGSGGWVYSSGTGTWLANGGMDVVDFRLSTVGVTANLSVTTAQATGFNTSTFTNIEGISGSNFNDTLTGSSGDNQLEGRGGNDTLNIGNGGHDTLLYKLLSASDATGGNGSDVVNGFTVGTWEGTADTDRIDIRELLQGSGYTGNGKASYVNGVATLDAQAGNIGDFVKVTQSGSDTIVQIDRDGSGGNFATANVVTLTGVHTDLATLLANHQLMVV</sequence>
<evidence type="ECO:0000313" key="6">
    <source>
        <dbReference type="Proteomes" id="UP000600030"/>
    </source>
</evidence>
<accession>A0AAN3PVJ5</accession>
<dbReference type="Proteomes" id="UP000600030">
    <property type="component" value="Unassembled WGS sequence"/>
</dbReference>
<dbReference type="InterPro" id="IPR041498">
    <property type="entry name" value="Big_6"/>
</dbReference>
<name>A0AAN3PVJ5_ECOLX</name>
<evidence type="ECO:0000259" key="2">
    <source>
        <dbReference type="Pfam" id="PF17936"/>
    </source>
</evidence>
<dbReference type="Gene3D" id="2.60.40.10">
    <property type="entry name" value="Immunoglobulins"/>
    <property type="match status" value="63"/>
</dbReference>
<feature type="domain" description="Bacterial Ig-like" evidence="3">
    <location>
        <begin position="5481"/>
        <end position="5559"/>
    </location>
</feature>
<dbReference type="NCBIfam" id="NF033510">
    <property type="entry name" value="Ca_tandemer"/>
    <property type="match status" value="56"/>
</dbReference>
<reference evidence="5" key="1">
    <citation type="submission" date="2020-01" db="EMBL/GenBank/DDBJ databases">
        <authorList>
            <consortium name="GenomeTrakr network: Whole genome sequencing for foodborne pathogen traceback"/>
        </authorList>
    </citation>
    <scope>NUCLEOTIDE SEQUENCE</scope>
    <source>
        <strain evidence="5">PSU-2311</strain>
    </source>
</reference>
<protein>
    <submittedName>
        <fullName evidence="5">Ig-like domain-containing protein</fullName>
    </submittedName>
</protein>
<feature type="domain" description="Bacterial Ig-like" evidence="3">
    <location>
        <begin position="2791"/>
        <end position="2863"/>
    </location>
</feature>
<feature type="domain" description="Bacterial Ig-like" evidence="3">
    <location>
        <begin position="3390"/>
        <end position="3463"/>
    </location>
</feature>
<dbReference type="InterPro" id="IPR013783">
    <property type="entry name" value="Ig-like_fold"/>
</dbReference>
<feature type="domain" description="Bacterial Ig-like" evidence="3">
    <location>
        <begin position="6090"/>
        <end position="6183"/>
    </location>
</feature>
<feature type="domain" description="Bacterial Ig" evidence="2">
    <location>
        <begin position="195"/>
        <end position="253"/>
    </location>
</feature>
<feature type="domain" description="Bacterial Ig-like" evidence="3">
    <location>
        <begin position="1578"/>
        <end position="1667"/>
    </location>
</feature>
<feature type="domain" description="Bacterial Ig-like" evidence="3">
    <location>
        <begin position="5983"/>
        <end position="6075"/>
    </location>
</feature>